<comment type="caution">
    <text evidence="2">The sequence shown here is derived from an EMBL/GenBank/DDBJ whole genome shotgun (WGS) entry which is preliminary data.</text>
</comment>
<feature type="chain" id="PRO_5037181848" evidence="1">
    <location>
        <begin position="24"/>
        <end position="300"/>
    </location>
</feature>
<protein>
    <submittedName>
        <fullName evidence="2">DUF3034 family protein</fullName>
    </submittedName>
</protein>
<gene>
    <name evidence="2" type="ORF">I7X39_11445</name>
</gene>
<sequence>MNLHPFPLLAGLCLAALGLPAQAAGSKLLLTGGVSSIDGAAGGGLTPWALTGSYAGPGEWGGSAFVTAARTSDYGLRVAGAAVAWDERLEFSIARQRFDTRQNLAPLGLGGLQLEQDILGAKWRVAGDAVLDADRWMPQIALGALHRRSQAGAFAPTLFGPLGARRSDTELYAAATKLWLQHSLLTNLTLRATRANQNGLLGFGGAQDRRWRLQPELSVALLLAPQLALGVEARAKPNALNRSVLGTGALAEDDWFDAFLAFAPNKHLSFTAAAVDLGRIAPALQPRRQRGAYLSVQLSF</sequence>
<keyword evidence="1" id="KW-0732">Signal</keyword>
<dbReference type="Pfam" id="PF11231">
    <property type="entry name" value="DUF3034"/>
    <property type="match status" value="1"/>
</dbReference>
<evidence type="ECO:0000256" key="1">
    <source>
        <dbReference type="SAM" id="SignalP"/>
    </source>
</evidence>
<reference evidence="2" key="1">
    <citation type="submission" date="2020-12" db="EMBL/GenBank/DDBJ databases">
        <title>The genome sequence of Inhella sp. 1Y17.</title>
        <authorList>
            <person name="Liu Y."/>
        </authorList>
    </citation>
    <scope>NUCLEOTIDE SEQUENCE</scope>
    <source>
        <strain evidence="2">1Y17</strain>
    </source>
</reference>
<feature type="signal peptide" evidence="1">
    <location>
        <begin position="1"/>
        <end position="23"/>
    </location>
</feature>
<dbReference type="InterPro" id="IPR021393">
    <property type="entry name" value="DUF3034"/>
</dbReference>
<dbReference type="RefSeq" id="WP_198111293.1">
    <property type="nucleotide sequence ID" value="NZ_JAEDAK010000007.1"/>
</dbReference>
<dbReference type="Proteomes" id="UP000613266">
    <property type="component" value="Unassembled WGS sequence"/>
</dbReference>
<accession>A0A931J7F4</accession>
<name>A0A931J7F4_9BURK</name>
<proteinExistence type="predicted"/>
<evidence type="ECO:0000313" key="2">
    <source>
        <dbReference type="EMBL" id="MBH9577515.1"/>
    </source>
</evidence>
<evidence type="ECO:0000313" key="3">
    <source>
        <dbReference type="Proteomes" id="UP000613266"/>
    </source>
</evidence>
<dbReference type="AlphaFoldDB" id="A0A931J7F4"/>
<organism evidence="2 3">
    <name type="scientific">Inhella proteolytica</name>
    <dbReference type="NCBI Taxonomy" id="2795029"/>
    <lineage>
        <taxon>Bacteria</taxon>
        <taxon>Pseudomonadati</taxon>
        <taxon>Pseudomonadota</taxon>
        <taxon>Betaproteobacteria</taxon>
        <taxon>Burkholderiales</taxon>
        <taxon>Sphaerotilaceae</taxon>
        <taxon>Inhella</taxon>
    </lineage>
</organism>
<dbReference type="EMBL" id="JAEDAK010000007">
    <property type="protein sequence ID" value="MBH9577515.1"/>
    <property type="molecule type" value="Genomic_DNA"/>
</dbReference>
<keyword evidence="3" id="KW-1185">Reference proteome</keyword>